<keyword evidence="4" id="KW-0804">Transcription</keyword>
<keyword evidence="3" id="KW-0238">DNA-binding</keyword>
<dbReference type="InterPro" id="IPR012845">
    <property type="entry name" value="RNA_pol_sigma_FliA_WhiG"/>
</dbReference>
<dbReference type="Pfam" id="PF04542">
    <property type="entry name" value="Sigma70_r2"/>
    <property type="match status" value="1"/>
</dbReference>
<evidence type="ECO:0000313" key="8">
    <source>
        <dbReference type="EMBL" id="OON38771.1"/>
    </source>
</evidence>
<evidence type="ECO:0000256" key="2">
    <source>
        <dbReference type="ARBA" id="ARBA00023082"/>
    </source>
</evidence>
<dbReference type="Gene3D" id="1.10.1740.10">
    <property type="match status" value="1"/>
</dbReference>
<evidence type="ECO:0000259" key="6">
    <source>
        <dbReference type="Pfam" id="PF04542"/>
    </source>
</evidence>
<dbReference type="RefSeq" id="WP_078003869.1">
    <property type="nucleotide sequence ID" value="NZ_MRUL01000013.1"/>
</dbReference>
<dbReference type="InterPro" id="IPR014284">
    <property type="entry name" value="RNA_pol_sigma-70_dom"/>
</dbReference>
<dbReference type="GO" id="GO:0006352">
    <property type="term" value="P:DNA-templated transcription initiation"/>
    <property type="evidence" value="ECO:0007669"/>
    <property type="project" value="InterPro"/>
</dbReference>
<proteinExistence type="predicted"/>
<organism evidence="8 9">
    <name type="scientific">Izhakiella australiensis</name>
    <dbReference type="NCBI Taxonomy" id="1926881"/>
    <lineage>
        <taxon>Bacteria</taxon>
        <taxon>Pseudomonadati</taxon>
        <taxon>Pseudomonadota</taxon>
        <taxon>Gammaproteobacteria</taxon>
        <taxon>Enterobacterales</taxon>
        <taxon>Erwiniaceae</taxon>
        <taxon>Izhakiella</taxon>
    </lineage>
</organism>
<protein>
    <submittedName>
        <fullName evidence="8">RNA polymerase sigma factor FliA</fullName>
    </submittedName>
</protein>
<dbReference type="NCBIfam" id="TIGR02937">
    <property type="entry name" value="sigma70-ECF"/>
    <property type="match status" value="1"/>
</dbReference>
<keyword evidence="1" id="KW-0805">Transcription regulation</keyword>
<feature type="domain" description="RNA polymerase sigma-70 region 3" evidence="5">
    <location>
        <begin position="100"/>
        <end position="168"/>
    </location>
</feature>
<sequence length="230" mass="26633">MSAFSEISVLTPEEEGRYLQQWLPLVKQIVRQFSAQADAVIGREDLEQVALLGLLESIRRYGHPDECFAAYCRQRIRGAVLDQLRQHDWRPRRLRQKSHRMNDAVRELARSLGREPNEEDIRLHLAIDAEDVQQYFLLKNAAAMESLDVLLDRGESGDLLTGRDLNDQMTTQRTLQKALAALEPREQLILSLYYQQDMSLKDIAQVLELTEARVCQLNKKIADKIKLFFE</sequence>
<dbReference type="Pfam" id="PF04539">
    <property type="entry name" value="Sigma70_r3"/>
    <property type="match status" value="1"/>
</dbReference>
<dbReference type="PANTHER" id="PTHR30385">
    <property type="entry name" value="SIGMA FACTOR F FLAGELLAR"/>
    <property type="match status" value="1"/>
</dbReference>
<dbReference type="GO" id="GO:0016987">
    <property type="term" value="F:sigma factor activity"/>
    <property type="evidence" value="ECO:0007669"/>
    <property type="project" value="UniProtKB-KW"/>
</dbReference>
<feature type="domain" description="RNA polymerase sigma-70 region 4" evidence="7">
    <location>
        <begin position="178"/>
        <end position="226"/>
    </location>
</feature>
<comment type="caution">
    <text evidence="8">The sequence shown here is derived from an EMBL/GenBank/DDBJ whole genome shotgun (WGS) entry which is preliminary data.</text>
</comment>
<dbReference type="PANTHER" id="PTHR30385:SF7">
    <property type="entry name" value="RNA POLYMERASE SIGMA FACTOR FLIA"/>
    <property type="match status" value="1"/>
</dbReference>
<feature type="domain" description="RNA polymerase sigma-70 region 2" evidence="6">
    <location>
        <begin position="20"/>
        <end position="90"/>
    </location>
</feature>
<dbReference type="NCBIfam" id="TIGR02479">
    <property type="entry name" value="FliA_WhiG"/>
    <property type="match status" value="1"/>
</dbReference>
<gene>
    <name evidence="8" type="ORF">BTJ39_16925</name>
</gene>
<dbReference type="InterPro" id="IPR013324">
    <property type="entry name" value="RNA_pol_sigma_r3/r4-like"/>
</dbReference>
<evidence type="ECO:0000259" key="5">
    <source>
        <dbReference type="Pfam" id="PF04539"/>
    </source>
</evidence>
<dbReference type="InterPro" id="IPR000943">
    <property type="entry name" value="RNA_pol_sigma70"/>
</dbReference>
<dbReference type="AlphaFoldDB" id="A0A1S8YI71"/>
<reference evidence="8 9" key="1">
    <citation type="submission" date="2016-12" db="EMBL/GenBank/DDBJ databases">
        <title>Izhakiella australiana sp. nov. of genus Izhakiella isolated from Australian desert.</title>
        <authorList>
            <person name="Ji M."/>
        </authorList>
    </citation>
    <scope>NUCLEOTIDE SEQUENCE [LARGE SCALE GENOMIC DNA]</scope>
    <source>
        <strain evidence="8 9">D4N98</strain>
    </source>
</reference>
<evidence type="ECO:0000259" key="7">
    <source>
        <dbReference type="Pfam" id="PF04545"/>
    </source>
</evidence>
<dbReference type="SUPFAM" id="SSF88946">
    <property type="entry name" value="Sigma2 domain of RNA polymerase sigma factors"/>
    <property type="match status" value="1"/>
</dbReference>
<evidence type="ECO:0000256" key="4">
    <source>
        <dbReference type="ARBA" id="ARBA00023163"/>
    </source>
</evidence>
<dbReference type="Pfam" id="PF04545">
    <property type="entry name" value="Sigma70_r4"/>
    <property type="match status" value="1"/>
</dbReference>
<dbReference type="PRINTS" id="PR00046">
    <property type="entry name" value="SIGMA70FCT"/>
</dbReference>
<dbReference type="OrthoDB" id="9799825at2"/>
<dbReference type="InterPro" id="IPR007627">
    <property type="entry name" value="RNA_pol_sigma70_r2"/>
</dbReference>
<dbReference type="NCBIfam" id="NF009091">
    <property type="entry name" value="PRK12427.1"/>
    <property type="match status" value="1"/>
</dbReference>
<name>A0A1S8YI71_9GAMM</name>
<evidence type="ECO:0000256" key="1">
    <source>
        <dbReference type="ARBA" id="ARBA00023015"/>
    </source>
</evidence>
<dbReference type="InterPro" id="IPR013325">
    <property type="entry name" value="RNA_pol_sigma_r2"/>
</dbReference>
<dbReference type="GO" id="GO:0003677">
    <property type="term" value="F:DNA binding"/>
    <property type="evidence" value="ECO:0007669"/>
    <property type="project" value="UniProtKB-KW"/>
</dbReference>
<dbReference type="STRING" id="1926881.BTJ39_16925"/>
<dbReference type="Proteomes" id="UP000190667">
    <property type="component" value="Unassembled WGS sequence"/>
</dbReference>
<dbReference type="Gene3D" id="1.20.140.160">
    <property type="match status" value="1"/>
</dbReference>
<dbReference type="GO" id="GO:0003899">
    <property type="term" value="F:DNA-directed RNA polymerase activity"/>
    <property type="evidence" value="ECO:0007669"/>
    <property type="project" value="InterPro"/>
</dbReference>
<dbReference type="EMBL" id="MRUL01000013">
    <property type="protein sequence ID" value="OON38771.1"/>
    <property type="molecule type" value="Genomic_DNA"/>
</dbReference>
<dbReference type="SUPFAM" id="SSF88659">
    <property type="entry name" value="Sigma3 and sigma4 domains of RNA polymerase sigma factors"/>
    <property type="match status" value="2"/>
</dbReference>
<evidence type="ECO:0000313" key="9">
    <source>
        <dbReference type="Proteomes" id="UP000190667"/>
    </source>
</evidence>
<evidence type="ECO:0000256" key="3">
    <source>
        <dbReference type="ARBA" id="ARBA00023125"/>
    </source>
</evidence>
<keyword evidence="2" id="KW-0731">Sigma factor</keyword>
<accession>A0A1S8YI71</accession>
<dbReference type="InterPro" id="IPR007624">
    <property type="entry name" value="RNA_pol_sigma70_r3"/>
</dbReference>
<keyword evidence="9" id="KW-1185">Reference proteome</keyword>
<dbReference type="InterPro" id="IPR007630">
    <property type="entry name" value="RNA_pol_sigma70_r4"/>
</dbReference>